<accession>A0A8H3FUY0</accession>
<evidence type="ECO:0000313" key="2">
    <source>
        <dbReference type="EMBL" id="CAF9927846.1"/>
    </source>
</evidence>
<dbReference type="EMBL" id="CAJPDQ010000028">
    <property type="protein sequence ID" value="CAF9927846.1"/>
    <property type="molecule type" value="Genomic_DNA"/>
</dbReference>
<feature type="domain" description="Peptidase S12 Pab87-related C-terminal" evidence="1">
    <location>
        <begin position="104"/>
        <end position="198"/>
    </location>
</feature>
<evidence type="ECO:0000313" key="3">
    <source>
        <dbReference type="Proteomes" id="UP000664169"/>
    </source>
</evidence>
<proteinExistence type="predicted"/>
<dbReference type="AlphaFoldDB" id="A0A8H3FUY0"/>
<evidence type="ECO:0000259" key="1">
    <source>
        <dbReference type="Pfam" id="PF11954"/>
    </source>
</evidence>
<reference evidence="2" key="1">
    <citation type="submission" date="2021-03" db="EMBL/GenBank/DDBJ databases">
        <authorList>
            <person name="Tagirdzhanova G."/>
        </authorList>
    </citation>
    <scope>NUCLEOTIDE SEQUENCE</scope>
</reference>
<comment type="caution">
    <text evidence="2">The sequence shown here is derived from an EMBL/GenBank/DDBJ whole genome shotgun (WGS) entry which is preliminary data.</text>
</comment>
<dbReference type="OrthoDB" id="5946976at2759"/>
<dbReference type="Pfam" id="PF11954">
    <property type="entry name" value="DUF3471"/>
    <property type="match status" value="1"/>
</dbReference>
<dbReference type="InterPro" id="IPR021860">
    <property type="entry name" value="Peptidase_S12_Pab87-rel_C"/>
</dbReference>
<dbReference type="Gene3D" id="2.40.128.600">
    <property type="match status" value="1"/>
</dbReference>
<name>A0A8H3FUY0_9LECA</name>
<dbReference type="Proteomes" id="UP000664169">
    <property type="component" value="Unassembled WGS sequence"/>
</dbReference>
<organism evidence="2 3">
    <name type="scientific">Gomphillus americanus</name>
    <dbReference type="NCBI Taxonomy" id="1940652"/>
    <lineage>
        <taxon>Eukaryota</taxon>
        <taxon>Fungi</taxon>
        <taxon>Dikarya</taxon>
        <taxon>Ascomycota</taxon>
        <taxon>Pezizomycotina</taxon>
        <taxon>Lecanoromycetes</taxon>
        <taxon>OSLEUM clade</taxon>
        <taxon>Ostropomycetidae</taxon>
        <taxon>Ostropales</taxon>
        <taxon>Graphidaceae</taxon>
        <taxon>Gomphilloideae</taxon>
        <taxon>Gomphillus</taxon>
    </lineage>
</organism>
<protein>
    <recommendedName>
        <fullName evidence="1">Peptidase S12 Pab87-related C-terminal domain-containing protein</fullName>
    </recommendedName>
</protein>
<keyword evidence="3" id="KW-1185">Reference proteome</keyword>
<gene>
    <name evidence="2" type="ORF">GOMPHAMPRED_004524</name>
</gene>
<sequence length="210" mass="24122">MPVVGDDLASQLIFYAQGSYPGALSSAFVVEQSDVVIVVLTNSLAFNDAADWLGQLILEEVLETRQRNDFVSYAEESKTAYLKSFADAEERLKNEKDKHPVMRSSDEYIGDYCNTLGDFYIRVFQTENGLTMNFQGEDWDVYELQPYAKDIFSWWVPRDEQAKRGRWLRAAENYFKLQFTSTENGDIESVLWLHDPAVTAGEKFYKQASE</sequence>